<reference evidence="3 4" key="1">
    <citation type="submission" date="2017-05" db="EMBL/GenBank/DDBJ databases">
        <authorList>
            <person name="Song R."/>
            <person name="Chenine A.L."/>
            <person name="Ruprecht R.M."/>
        </authorList>
    </citation>
    <scope>NUCLEOTIDE SEQUENCE [LARGE SCALE GENOMIC DNA]</scope>
    <source>
        <strain evidence="3 4">DSM 26136</strain>
    </source>
</reference>
<dbReference type="Pfam" id="PF13561">
    <property type="entry name" value="adh_short_C2"/>
    <property type="match status" value="1"/>
</dbReference>
<dbReference type="PRINTS" id="PR00081">
    <property type="entry name" value="GDHRDH"/>
</dbReference>
<evidence type="ECO:0000259" key="2">
    <source>
        <dbReference type="SMART" id="SM00822"/>
    </source>
</evidence>
<dbReference type="Proteomes" id="UP000196138">
    <property type="component" value="Chromosome"/>
</dbReference>
<dbReference type="AlphaFoldDB" id="A0A1Y0EKR5"/>
<dbReference type="KEGG" id="cser:CCO03_05275"/>
<dbReference type="PANTHER" id="PTHR42760">
    <property type="entry name" value="SHORT-CHAIN DEHYDROGENASES/REDUCTASES FAMILY MEMBER"/>
    <property type="match status" value="1"/>
</dbReference>
<accession>A0A1Y0EKR5</accession>
<dbReference type="PRINTS" id="PR00080">
    <property type="entry name" value="SDRFAMILY"/>
</dbReference>
<dbReference type="PROSITE" id="PS00061">
    <property type="entry name" value="ADH_SHORT"/>
    <property type="match status" value="1"/>
</dbReference>
<evidence type="ECO:0000256" key="1">
    <source>
        <dbReference type="ARBA" id="ARBA00006484"/>
    </source>
</evidence>
<dbReference type="SUPFAM" id="SSF51735">
    <property type="entry name" value="NAD(P)-binding Rossmann-fold domains"/>
    <property type="match status" value="1"/>
</dbReference>
<dbReference type="SMART" id="SM00822">
    <property type="entry name" value="PKS_KR"/>
    <property type="match status" value="1"/>
</dbReference>
<proteinExistence type="inferred from homology"/>
<keyword evidence="4" id="KW-1185">Reference proteome</keyword>
<dbReference type="InterPro" id="IPR020904">
    <property type="entry name" value="Sc_DH/Rdtase_CS"/>
</dbReference>
<dbReference type="Gene3D" id="3.40.50.720">
    <property type="entry name" value="NAD(P)-binding Rossmann-like Domain"/>
    <property type="match status" value="1"/>
</dbReference>
<sequence>MARHAALPRPARRELQDMTQAPPVGTALFSLAGKTALVTGAVRGLGLEIARGFAQAGATLIVHGRQPADVAQAVQQLADEGLHAHGVAFDLNDHARVAQALDELQAAHGPIHVLCNNAGVRDRRGLQALSMADVQRVIDTNLIATVHLCQAYLARLPAGCAASILNITSLQGQLMRDADFAYPISKQGVETMTRAIAVEYGPKGVRCNAIAPGSFATAFNAQLLDKPENQARLQRNPLRRWGQPHEIVGPALFLVSDAASYVNGVTLTLDGGYGMSF</sequence>
<dbReference type="InterPro" id="IPR002347">
    <property type="entry name" value="SDR_fam"/>
</dbReference>
<evidence type="ECO:0000313" key="4">
    <source>
        <dbReference type="Proteomes" id="UP000196138"/>
    </source>
</evidence>
<dbReference type="GO" id="GO:0016616">
    <property type="term" value="F:oxidoreductase activity, acting on the CH-OH group of donors, NAD or NADP as acceptor"/>
    <property type="evidence" value="ECO:0007669"/>
    <property type="project" value="TreeGrafter"/>
</dbReference>
<organism evidence="3 4">
    <name type="scientific">Comamonas serinivorans</name>
    <dbReference type="NCBI Taxonomy" id="1082851"/>
    <lineage>
        <taxon>Bacteria</taxon>
        <taxon>Pseudomonadati</taxon>
        <taxon>Pseudomonadota</taxon>
        <taxon>Betaproteobacteria</taxon>
        <taxon>Burkholderiales</taxon>
        <taxon>Comamonadaceae</taxon>
        <taxon>Comamonas</taxon>
    </lineage>
</organism>
<dbReference type="InterPro" id="IPR057326">
    <property type="entry name" value="KR_dom"/>
</dbReference>
<dbReference type="InterPro" id="IPR036291">
    <property type="entry name" value="NAD(P)-bd_dom_sf"/>
</dbReference>
<protein>
    <recommendedName>
        <fullName evidence="2">Ketoreductase domain-containing protein</fullName>
    </recommendedName>
</protein>
<feature type="domain" description="Ketoreductase" evidence="2">
    <location>
        <begin position="34"/>
        <end position="173"/>
    </location>
</feature>
<comment type="similarity">
    <text evidence="1">Belongs to the short-chain dehydrogenases/reductases (SDR) family.</text>
</comment>
<dbReference type="EMBL" id="CP021455">
    <property type="protein sequence ID" value="ARU04166.1"/>
    <property type="molecule type" value="Genomic_DNA"/>
</dbReference>
<name>A0A1Y0EKR5_9BURK</name>
<evidence type="ECO:0000313" key="3">
    <source>
        <dbReference type="EMBL" id="ARU04166.1"/>
    </source>
</evidence>
<gene>
    <name evidence="3" type="ORF">CCO03_05275</name>
</gene>
<dbReference type="FunFam" id="3.40.50.720:FF:000084">
    <property type="entry name" value="Short-chain dehydrogenase reductase"/>
    <property type="match status" value="1"/>
</dbReference>